<protein>
    <submittedName>
        <fullName evidence="1">Unannotated protein</fullName>
    </submittedName>
</protein>
<dbReference type="Gene3D" id="2.60.120.620">
    <property type="entry name" value="q2cbj1_9rhob like domain"/>
    <property type="match status" value="1"/>
</dbReference>
<organism evidence="1">
    <name type="scientific">freshwater metagenome</name>
    <dbReference type="NCBI Taxonomy" id="449393"/>
    <lineage>
        <taxon>unclassified sequences</taxon>
        <taxon>metagenomes</taxon>
        <taxon>ecological metagenomes</taxon>
    </lineage>
</organism>
<proteinExistence type="predicted"/>
<dbReference type="AlphaFoldDB" id="A0A6J6F900"/>
<dbReference type="GO" id="GO:0046872">
    <property type="term" value="F:metal ion binding"/>
    <property type="evidence" value="ECO:0007669"/>
    <property type="project" value="UniProtKB-ARBA"/>
</dbReference>
<dbReference type="SUPFAM" id="SSF51197">
    <property type="entry name" value="Clavaminate synthase-like"/>
    <property type="match status" value="1"/>
</dbReference>
<dbReference type="Pfam" id="PF05721">
    <property type="entry name" value="PhyH"/>
    <property type="match status" value="1"/>
</dbReference>
<name>A0A6J6F900_9ZZZZ</name>
<dbReference type="InterPro" id="IPR008775">
    <property type="entry name" value="Phytyl_CoA_dOase-like"/>
</dbReference>
<evidence type="ECO:0000313" key="1">
    <source>
        <dbReference type="EMBL" id="CAB4583364.1"/>
    </source>
</evidence>
<dbReference type="EMBL" id="CAEZSR010000168">
    <property type="protein sequence ID" value="CAB4583364.1"/>
    <property type="molecule type" value="Genomic_DNA"/>
</dbReference>
<reference evidence="1" key="1">
    <citation type="submission" date="2020-05" db="EMBL/GenBank/DDBJ databases">
        <authorList>
            <person name="Chiriac C."/>
            <person name="Salcher M."/>
            <person name="Ghai R."/>
            <person name="Kavagutti S V."/>
        </authorList>
    </citation>
    <scope>NUCLEOTIDE SEQUENCE</scope>
</reference>
<sequence>MIRRLGKNLALSSADAPEASQQLERDGFAVLRGALSADEIAELTAEAERVFREHPPSRQRSDRDEFRYEMLNLSEAAHRAIGHPRILEVIEPLLGQDCHVIANTLWWNSPEFAGGPWHCDAGPHVPRPADVPWDDRIPYPVFAIGAHLLLKPCRVADGPTAVIPGSHRSGRLAPFDRIHDPELTYDGRPAVLLEGEAGDVALFVSDAWHRGTPASGGDGRLFLQAHYGRRDIAQRIRTTVEVHHLSPEAIAWADTPRRRELVGLHDPYFYDG</sequence>
<accession>A0A6J6F900</accession>
<gene>
    <name evidence="1" type="ORF">UFOPK1493_03238</name>
</gene>
<dbReference type="PANTHER" id="PTHR20883:SF48">
    <property type="entry name" value="ECTOINE DIOXYGENASE"/>
    <property type="match status" value="1"/>
</dbReference>
<dbReference type="PANTHER" id="PTHR20883">
    <property type="entry name" value="PHYTANOYL-COA DIOXYGENASE DOMAIN CONTAINING 1"/>
    <property type="match status" value="1"/>
</dbReference>
<dbReference type="GO" id="GO:0016491">
    <property type="term" value="F:oxidoreductase activity"/>
    <property type="evidence" value="ECO:0007669"/>
    <property type="project" value="UniProtKB-ARBA"/>
</dbReference>